<dbReference type="Pfam" id="PF05050">
    <property type="entry name" value="Methyltransf_21"/>
    <property type="match status" value="1"/>
</dbReference>
<dbReference type="Gene3D" id="3.40.50.150">
    <property type="entry name" value="Vaccinia Virus protein VP39"/>
    <property type="match status" value="1"/>
</dbReference>
<dbReference type="PANTHER" id="PTHR34203:SF15">
    <property type="entry name" value="SLL1173 PROTEIN"/>
    <property type="match status" value="1"/>
</dbReference>
<reference evidence="2 4" key="1">
    <citation type="submission" date="2017-11" db="EMBL/GenBank/DDBJ databases">
        <authorList>
            <person name="Han C.G."/>
        </authorList>
    </citation>
    <scope>NUCLEOTIDE SEQUENCE [LARGE SCALE GENOMIC DNA]</scope>
    <source>
        <strain evidence="2 4">HCNT1</strain>
    </source>
</reference>
<dbReference type="GO" id="GO:0008168">
    <property type="term" value="F:methyltransferase activity"/>
    <property type="evidence" value="ECO:0007669"/>
    <property type="project" value="UniProtKB-KW"/>
</dbReference>
<reference evidence="3" key="3">
    <citation type="submission" date="2022-09" db="EMBL/GenBank/DDBJ databases">
        <title>Australian commercial rhizobial inoculants.</title>
        <authorList>
            <person name="Kohlmeier M.G."/>
            <person name="O'Hara G.W."/>
            <person name="Colombi E."/>
            <person name="Ramsay J.P."/>
            <person name="Terpolilli J."/>
        </authorList>
    </citation>
    <scope>NUCLEOTIDE SEQUENCE</scope>
    <source>
        <strain evidence="3">WSM1592</strain>
        <plasmid evidence="3">pWSM1592_1</plasmid>
    </source>
</reference>
<evidence type="ECO:0000313" key="2">
    <source>
        <dbReference type="EMBL" id="PKA42776.1"/>
    </source>
</evidence>
<dbReference type="InterPro" id="IPR052514">
    <property type="entry name" value="SAM-dependent_MTase"/>
</dbReference>
<geneLocation type="plasmid" evidence="3 5">
    <name>pWSM1592_1</name>
</geneLocation>
<sequence>MAVNTWRSKKYWRKRLRKVRNTLAGRFFDTRFGRRLLIENIGPRVVSMTVDGGDHLMTFSPSDYIGRKVFRKGHFERENVDRLLASLRERGLLRKEGVLLELGGNIGTQTVYFALSNAYSHIVSVEPDPRNFRLLETNIRKNGLEEKVTLVNCAAGETAGEIDFFLNANNHGKSSAIRQSSSDIRVSVPVKPVGDIIGHAGFNESDIGLVWMDIEGYEPVACRSMAPLMSRRVPLYMEFTPIFYGPGQTRDFVAALSSFYEDCIVFFEVGEQDMKVRDLPGGIDQYDVLFLP</sequence>
<dbReference type="RefSeq" id="WP_027511122.1">
    <property type="nucleotide sequence ID" value="NZ_CP104144.1"/>
</dbReference>
<evidence type="ECO:0000313" key="3">
    <source>
        <dbReference type="EMBL" id="UWU18174.1"/>
    </source>
</evidence>
<evidence type="ECO:0000313" key="5">
    <source>
        <dbReference type="Proteomes" id="UP001060123"/>
    </source>
</evidence>
<gene>
    <name evidence="2" type="ORF">CWR43_15250</name>
    <name evidence="3" type="ORF">N2599_23145</name>
</gene>
<dbReference type="EMBL" id="CP104144">
    <property type="protein sequence ID" value="UWU18174.1"/>
    <property type="molecule type" value="Genomic_DNA"/>
</dbReference>
<evidence type="ECO:0000313" key="4">
    <source>
        <dbReference type="Proteomes" id="UP000232164"/>
    </source>
</evidence>
<reference evidence="2 4" key="2">
    <citation type="submission" date="2017-12" db="EMBL/GenBank/DDBJ databases">
        <title>Genome sequence of Rhizobium sullae HCNT1 isolated from Sulla coronaria nodules and featuring peculiar denitrification phenotypes.</title>
        <authorList>
            <person name="De Diego-Diaz B."/>
            <person name="Treu L."/>
            <person name="Campanaro S."/>
            <person name="Da Silva Duarte V."/>
            <person name="Basaglia M."/>
            <person name="Favaro L."/>
            <person name="Casella S."/>
            <person name="Squartini A."/>
        </authorList>
    </citation>
    <scope>NUCLEOTIDE SEQUENCE [LARGE SCALE GENOMIC DNA]</scope>
    <source>
        <strain evidence="2 4">HCNT1</strain>
    </source>
</reference>
<dbReference type="Proteomes" id="UP001060123">
    <property type="component" value="Plasmid pWSM1592_1"/>
</dbReference>
<keyword evidence="3" id="KW-0614">Plasmid</keyword>
<proteinExistence type="predicted"/>
<accession>A0A2N0D9M4</accession>
<dbReference type="EMBL" id="PIQN01000009">
    <property type="protein sequence ID" value="PKA42776.1"/>
    <property type="molecule type" value="Genomic_DNA"/>
</dbReference>
<dbReference type="InterPro" id="IPR006342">
    <property type="entry name" value="FkbM_mtfrase"/>
</dbReference>
<dbReference type="PANTHER" id="PTHR34203">
    <property type="entry name" value="METHYLTRANSFERASE, FKBM FAMILY PROTEIN"/>
    <property type="match status" value="1"/>
</dbReference>
<dbReference type="Proteomes" id="UP000232164">
    <property type="component" value="Unassembled WGS sequence"/>
</dbReference>
<keyword evidence="5" id="KW-1185">Reference proteome</keyword>
<name>A0A2N0D9M4_RHISU</name>
<keyword evidence="2" id="KW-0489">Methyltransferase</keyword>
<dbReference type="STRING" id="1041146.GCA_000427985_01689"/>
<dbReference type="AlphaFoldDB" id="A0A2N0D9M4"/>
<evidence type="ECO:0000259" key="1">
    <source>
        <dbReference type="Pfam" id="PF05050"/>
    </source>
</evidence>
<feature type="domain" description="Methyltransferase FkbM" evidence="1">
    <location>
        <begin position="103"/>
        <end position="220"/>
    </location>
</feature>
<dbReference type="SUPFAM" id="SSF53335">
    <property type="entry name" value="S-adenosyl-L-methionine-dependent methyltransferases"/>
    <property type="match status" value="1"/>
</dbReference>
<dbReference type="NCBIfam" id="TIGR01444">
    <property type="entry name" value="fkbM_fam"/>
    <property type="match status" value="1"/>
</dbReference>
<dbReference type="GO" id="GO:0032259">
    <property type="term" value="P:methylation"/>
    <property type="evidence" value="ECO:0007669"/>
    <property type="project" value="UniProtKB-KW"/>
</dbReference>
<protein>
    <submittedName>
        <fullName evidence="2">FkbM family methyltransferase</fullName>
    </submittedName>
</protein>
<keyword evidence="2" id="KW-0808">Transferase</keyword>
<organism evidence="2 4">
    <name type="scientific">Rhizobium sullae</name>
    <name type="common">Rhizobium hedysari</name>
    <dbReference type="NCBI Taxonomy" id="50338"/>
    <lineage>
        <taxon>Bacteria</taxon>
        <taxon>Pseudomonadati</taxon>
        <taxon>Pseudomonadota</taxon>
        <taxon>Alphaproteobacteria</taxon>
        <taxon>Hyphomicrobiales</taxon>
        <taxon>Rhizobiaceae</taxon>
        <taxon>Rhizobium/Agrobacterium group</taxon>
        <taxon>Rhizobium</taxon>
    </lineage>
</organism>
<dbReference type="InterPro" id="IPR029063">
    <property type="entry name" value="SAM-dependent_MTases_sf"/>
</dbReference>